<dbReference type="PROSITE" id="PS00893">
    <property type="entry name" value="NUDIX_BOX"/>
    <property type="match status" value="1"/>
</dbReference>
<dbReference type="Proteomes" id="UP000663791">
    <property type="component" value="Unassembled WGS sequence"/>
</dbReference>
<dbReference type="Pfam" id="PF00293">
    <property type="entry name" value="NUDIX"/>
    <property type="match status" value="1"/>
</dbReference>
<dbReference type="PANTHER" id="PTHR21340:SF0">
    <property type="entry name" value="BIS(5'-NUCLEOSYL)-TETRAPHOSPHATASE [ASYMMETRICAL]"/>
    <property type="match status" value="1"/>
</dbReference>
<dbReference type="PANTHER" id="PTHR21340">
    <property type="entry name" value="DIADENOSINE 5,5-P1,P4-TETRAPHOSPHATE PYROPHOSPHOHYDROLASE MUTT"/>
    <property type="match status" value="1"/>
</dbReference>
<evidence type="ECO:0000259" key="4">
    <source>
        <dbReference type="PROSITE" id="PS51462"/>
    </source>
</evidence>
<dbReference type="InterPro" id="IPR051325">
    <property type="entry name" value="Nudix_hydrolase_domain"/>
</dbReference>
<dbReference type="PROSITE" id="PS51462">
    <property type="entry name" value="NUDIX"/>
    <property type="match status" value="1"/>
</dbReference>
<keyword evidence="6" id="KW-1185">Reference proteome</keyword>
<sequence length="290" mass="32047">MPEILAAGVVATRRGREVLLVHRPKYDDWSFPKGKLDPGEHPVVAAVRETREETGLRVRLGVPLTTQRYPLADGRTKQVRYWTGRVRGDDDVAGYRAGDEIDEVRWVPTDAAASLLSYDRDRSTLTEALGVRRRTRAHVVLRHGHALDRAKWRGPDPERPLTAAGEQEAADLAGLLEAYGVRHLVSSPSRRCVQTVQPYAHAAGRDLDLRRELSEEHANARGVAKVVGEVVEGRASVLCSHRPVLGWVYDAFGIELAPEAPGLAPAEMLVLHLHRGDVVAVERHAPGRRT</sequence>
<dbReference type="InterPro" id="IPR000086">
    <property type="entry name" value="NUDIX_hydrolase_dom"/>
</dbReference>
<keyword evidence="2 3" id="KW-0378">Hydrolase</keyword>
<reference evidence="5" key="1">
    <citation type="submission" date="2021-01" db="EMBL/GenBank/DDBJ databases">
        <title>Novel species in genus Nocardioides.</title>
        <authorList>
            <person name="Zhang G."/>
        </authorList>
    </citation>
    <scope>NUCLEOTIDE SEQUENCE</scope>
    <source>
        <strain evidence="5">Zg-536</strain>
    </source>
</reference>
<dbReference type="RefSeq" id="WP_205289728.1">
    <property type="nucleotide sequence ID" value="NZ_CP074406.1"/>
</dbReference>
<accession>A0A938Y6I6</accession>
<dbReference type="InterPro" id="IPR020476">
    <property type="entry name" value="Nudix_hydrolase"/>
</dbReference>
<protein>
    <submittedName>
        <fullName evidence="5">NUDIX hydrolase</fullName>
    </submittedName>
</protein>
<dbReference type="CDD" id="cd07067">
    <property type="entry name" value="HP_PGM_like"/>
    <property type="match status" value="1"/>
</dbReference>
<feature type="domain" description="Nudix hydrolase" evidence="4">
    <location>
        <begin position="2"/>
        <end position="129"/>
    </location>
</feature>
<dbReference type="CDD" id="cd03673">
    <property type="entry name" value="NUDIX_Ap6A_hydrolase"/>
    <property type="match status" value="1"/>
</dbReference>
<dbReference type="InterPro" id="IPR029033">
    <property type="entry name" value="His_PPase_superfam"/>
</dbReference>
<dbReference type="GO" id="GO:0004081">
    <property type="term" value="F:bis(5'-nucleosyl)-tetraphosphatase (asymmetrical) activity"/>
    <property type="evidence" value="ECO:0007669"/>
    <property type="project" value="TreeGrafter"/>
</dbReference>
<proteinExistence type="inferred from homology"/>
<dbReference type="GO" id="GO:0006167">
    <property type="term" value="P:AMP biosynthetic process"/>
    <property type="evidence" value="ECO:0007669"/>
    <property type="project" value="TreeGrafter"/>
</dbReference>
<gene>
    <name evidence="5" type="ORF">JK386_00720</name>
</gene>
<dbReference type="SMART" id="SM00855">
    <property type="entry name" value="PGAM"/>
    <property type="match status" value="1"/>
</dbReference>
<comment type="similarity">
    <text evidence="1 3">Belongs to the Nudix hydrolase family.</text>
</comment>
<name>A0A938Y6I6_9ACTN</name>
<dbReference type="SUPFAM" id="SSF53254">
    <property type="entry name" value="Phosphoglycerate mutase-like"/>
    <property type="match status" value="1"/>
</dbReference>
<dbReference type="GO" id="GO:0006754">
    <property type="term" value="P:ATP biosynthetic process"/>
    <property type="evidence" value="ECO:0007669"/>
    <property type="project" value="TreeGrafter"/>
</dbReference>
<organism evidence="5 6">
    <name type="scientific">Nocardioides faecalis</name>
    <dbReference type="NCBI Taxonomy" id="2803858"/>
    <lineage>
        <taxon>Bacteria</taxon>
        <taxon>Bacillati</taxon>
        <taxon>Actinomycetota</taxon>
        <taxon>Actinomycetes</taxon>
        <taxon>Propionibacteriales</taxon>
        <taxon>Nocardioidaceae</taxon>
        <taxon>Nocardioides</taxon>
    </lineage>
</organism>
<comment type="caution">
    <text evidence="5">The sequence shown here is derived from an EMBL/GenBank/DDBJ whole genome shotgun (WGS) entry which is preliminary data.</text>
</comment>
<evidence type="ECO:0000256" key="1">
    <source>
        <dbReference type="ARBA" id="ARBA00005582"/>
    </source>
</evidence>
<dbReference type="PRINTS" id="PR00502">
    <property type="entry name" value="NUDIXFAMILY"/>
</dbReference>
<evidence type="ECO:0000256" key="2">
    <source>
        <dbReference type="ARBA" id="ARBA00022801"/>
    </source>
</evidence>
<evidence type="ECO:0000313" key="6">
    <source>
        <dbReference type="Proteomes" id="UP000663791"/>
    </source>
</evidence>
<dbReference type="InterPro" id="IPR015797">
    <property type="entry name" value="NUDIX_hydrolase-like_dom_sf"/>
</dbReference>
<dbReference type="EMBL" id="JAERTX010000001">
    <property type="protein sequence ID" value="MBM9458421.1"/>
    <property type="molecule type" value="Genomic_DNA"/>
</dbReference>
<dbReference type="Gene3D" id="3.90.79.10">
    <property type="entry name" value="Nucleoside Triphosphate Pyrophosphohydrolase"/>
    <property type="match status" value="1"/>
</dbReference>
<dbReference type="Pfam" id="PF00300">
    <property type="entry name" value="His_Phos_1"/>
    <property type="match status" value="1"/>
</dbReference>
<dbReference type="SUPFAM" id="SSF55811">
    <property type="entry name" value="Nudix"/>
    <property type="match status" value="1"/>
</dbReference>
<dbReference type="InterPro" id="IPR020084">
    <property type="entry name" value="NUDIX_hydrolase_CS"/>
</dbReference>
<dbReference type="AlphaFoldDB" id="A0A938Y6I6"/>
<evidence type="ECO:0000256" key="3">
    <source>
        <dbReference type="RuleBase" id="RU003476"/>
    </source>
</evidence>
<dbReference type="InterPro" id="IPR013078">
    <property type="entry name" value="His_Pase_superF_clade-1"/>
</dbReference>
<evidence type="ECO:0000313" key="5">
    <source>
        <dbReference type="EMBL" id="MBM9458421.1"/>
    </source>
</evidence>
<dbReference type="Gene3D" id="3.40.50.1240">
    <property type="entry name" value="Phosphoglycerate mutase-like"/>
    <property type="match status" value="1"/>
</dbReference>